<name>A0A1S3ZU25_TOBAC</name>
<sequence length="122" mass="13882">MGSVAKILLRLMRRSPCDISTTLSANEPFLSIVSANEPFLSIVSTNEPFVDAREEVIQAWDMDDSNEDQRLPQSEPNEFVSLDKLARIIPHDYPYSSNFMFSSGPVWLFISFLQRTSLSYSK</sequence>
<proteinExistence type="predicted"/>
<organism evidence="1">
    <name type="scientific">Nicotiana tabacum</name>
    <name type="common">Common tobacco</name>
    <dbReference type="NCBI Taxonomy" id="4097"/>
    <lineage>
        <taxon>Eukaryota</taxon>
        <taxon>Viridiplantae</taxon>
        <taxon>Streptophyta</taxon>
        <taxon>Embryophyta</taxon>
        <taxon>Tracheophyta</taxon>
        <taxon>Spermatophyta</taxon>
        <taxon>Magnoliopsida</taxon>
        <taxon>eudicotyledons</taxon>
        <taxon>Gunneridae</taxon>
        <taxon>Pentapetalae</taxon>
        <taxon>asterids</taxon>
        <taxon>lamiids</taxon>
        <taxon>Solanales</taxon>
        <taxon>Solanaceae</taxon>
        <taxon>Nicotianoideae</taxon>
        <taxon>Nicotianeae</taxon>
        <taxon>Nicotiana</taxon>
    </lineage>
</organism>
<dbReference type="PaxDb" id="4097-A0A1S3ZU25"/>
<evidence type="ECO:0000313" key="1">
    <source>
        <dbReference type="RefSeq" id="XP_016467901.1"/>
    </source>
</evidence>
<accession>A0A1S3ZU25</accession>
<dbReference type="KEGG" id="nta:107790495"/>
<dbReference type="AlphaFoldDB" id="A0A1S3ZU25"/>
<dbReference type="RefSeq" id="XP_016467901.1">
    <property type="nucleotide sequence ID" value="XM_016612415.1"/>
</dbReference>
<dbReference type="Gene3D" id="2.60.120.10">
    <property type="entry name" value="Jelly Rolls"/>
    <property type="match status" value="1"/>
</dbReference>
<reference evidence="1" key="1">
    <citation type="submission" date="2025-08" db="UniProtKB">
        <authorList>
            <consortium name="RefSeq"/>
        </authorList>
    </citation>
    <scope>IDENTIFICATION</scope>
</reference>
<dbReference type="STRING" id="4097.A0A1S3ZU25"/>
<dbReference type="SMR" id="A0A1S3ZU25"/>
<gene>
    <name evidence="1" type="primary">LOC107790495</name>
</gene>
<dbReference type="InterPro" id="IPR014710">
    <property type="entry name" value="RmlC-like_jellyroll"/>
</dbReference>
<protein>
    <submittedName>
        <fullName evidence="1">Uncharacterized protein isoform X1</fullName>
    </submittedName>
</protein>
<dbReference type="OrthoDB" id="1867259at2759"/>